<dbReference type="CDD" id="cd01283">
    <property type="entry name" value="cytidine_deaminase"/>
    <property type="match status" value="1"/>
</dbReference>
<organism evidence="10 11">
    <name type="scientific">Tissierella simiarum</name>
    <dbReference type="NCBI Taxonomy" id="2841534"/>
    <lineage>
        <taxon>Bacteria</taxon>
        <taxon>Bacillati</taxon>
        <taxon>Bacillota</taxon>
        <taxon>Tissierellia</taxon>
        <taxon>Tissierellales</taxon>
        <taxon>Tissierellaceae</taxon>
        <taxon>Tissierella</taxon>
    </lineage>
</organism>
<evidence type="ECO:0000259" key="9">
    <source>
        <dbReference type="PROSITE" id="PS51747"/>
    </source>
</evidence>
<dbReference type="Proteomes" id="UP000749471">
    <property type="component" value="Unassembled WGS sequence"/>
</dbReference>
<dbReference type="EC" id="3.5.4.5" evidence="8"/>
<comment type="function">
    <text evidence="8">This enzyme scavenges exogenous and endogenous cytidine and 2'-deoxycytidine for UMP synthesis.</text>
</comment>
<comment type="catalytic activity">
    <reaction evidence="8">
        <text>cytidine + H2O + H(+) = uridine + NH4(+)</text>
        <dbReference type="Rhea" id="RHEA:16069"/>
        <dbReference type="ChEBI" id="CHEBI:15377"/>
        <dbReference type="ChEBI" id="CHEBI:15378"/>
        <dbReference type="ChEBI" id="CHEBI:16704"/>
        <dbReference type="ChEBI" id="CHEBI:17562"/>
        <dbReference type="ChEBI" id="CHEBI:28938"/>
        <dbReference type="EC" id="3.5.4.5"/>
    </reaction>
</comment>
<dbReference type="InterPro" id="IPR002125">
    <property type="entry name" value="CMP_dCMP_dom"/>
</dbReference>
<dbReference type="NCBIfam" id="NF004064">
    <property type="entry name" value="PRK05578.1"/>
    <property type="match status" value="1"/>
</dbReference>
<dbReference type="NCBIfam" id="TIGR01354">
    <property type="entry name" value="cyt_deam_tetra"/>
    <property type="match status" value="1"/>
</dbReference>
<dbReference type="InterPro" id="IPR050202">
    <property type="entry name" value="Cyt/Deoxycyt_deaminase"/>
</dbReference>
<comment type="catalytic activity">
    <reaction evidence="7 8">
        <text>2'-deoxycytidine + H2O + H(+) = 2'-deoxyuridine + NH4(+)</text>
        <dbReference type="Rhea" id="RHEA:13433"/>
        <dbReference type="ChEBI" id="CHEBI:15377"/>
        <dbReference type="ChEBI" id="CHEBI:15378"/>
        <dbReference type="ChEBI" id="CHEBI:15698"/>
        <dbReference type="ChEBI" id="CHEBI:16450"/>
        <dbReference type="ChEBI" id="CHEBI:28938"/>
        <dbReference type="EC" id="3.5.4.5"/>
    </reaction>
</comment>
<dbReference type="InterPro" id="IPR016192">
    <property type="entry name" value="APOBEC/CMP_deaminase_Zn-bd"/>
</dbReference>
<dbReference type="PROSITE" id="PS51747">
    <property type="entry name" value="CYT_DCMP_DEAMINASES_2"/>
    <property type="match status" value="1"/>
</dbReference>
<evidence type="ECO:0000313" key="10">
    <source>
        <dbReference type="EMBL" id="MBU5438253.1"/>
    </source>
</evidence>
<evidence type="ECO:0000313" key="11">
    <source>
        <dbReference type="Proteomes" id="UP000749471"/>
    </source>
</evidence>
<evidence type="ECO:0000256" key="3">
    <source>
        <dbReference type="ARBA" id="ARBA00018266"/>
    </source>
</evidence>
<dbReference type="PROSITE" id="PS00903">
    <property type="entry name" value="CYT_DCMP_DEAMINASES_1"/>
    <property type="match status" value="1"/>
</dbReference>
<dbReference type="InterPro" id="IPR006262">
    <property type="entry name" value="Cyt_deam_tetra"/>
</dbReference>
<keyword evidence="4 8" id="KW-0479">Metal-binding</keyword>
<protein>
    <recommendedName>
        <fullName evidence="3 8">Cytidine deaminase</fullName>
        <ecNumber evidence="8">3.5.4.5</ecNumber>
    </recommendedName>
    <alternativeName>
        <fullName evidence="8">Cytidine aminohydrolase</fullName>
    </alternativeName>
</protein>
<keyword evidence="11" id="KW-1185">Reference proteome</keyword>
<dbReference type="RefSeq" id="WP_216519205.1">
    <property type="nucleotide sequence ID" value="NZ_JAHLPM010000007.1"/>
</dbReference>
<evidence type="ECO:0000256" key="4">
    <source>
        <dbReference type="ARBA" id="ARBA00022723"/>
    </source>
</evidence>
<gene>
    <name evidence="10" type="ORF">KQI42_09550</name>
</gene>
<proteinExistence type="inferred from homology"/>
<sequence length="139" mass="15574">MDKKALIRKALDAQKMAYVPYSNFHVGAALLTEDDEIFTGCNIEISSYSPTICAERTAIFKAISEGHQKVKAIAIVGDANFTYPCGVCRQVIREFGKDALVIIANSEDDYKEYKLDELLPYSFGPENLQELENRSEKNV</sequence>
<name>A0ABS6E5Q5_9FIRM</name>
<comment type="similarity">
    <text evidence="2 8">Belongs to the cytidine and deoxycytidylate deaminase family.</text>
</comment>
<feature type="domain" description="CMP/dCMP-type deaminase" evidence="9">
    <location>
        <begin position="1"/>
        <end position="126"/>
    </location>
</feature>
<comment type="cofactor">
    <cofactor evidence="1 8">
        <name>Zn(2+)</name>
        <dbReference type="ChEBI" id="CHEBI:29105"/>
    </cofactor>
</comment>
<evidence type="ECO:0000256" key="1">
    <source>
        <dbReference type="ARBA" id="ARBA00001947"/>
    </source>
</evidence>
<evidence type="ECO:0000256" key="5">
    <source>
        <dbReference type="ARBA" id="ARBA00022801"/>
    </source>
</evidence>
<dbReference type="EMBL" id="JAHLPM010000007">
    <property type="protein sequence ID" value="MBU5438253.1"/>
    <property type="molecule type" value="Genomic_DNA"/>
</dbReference>
<dbReference type="PANTHER" id="PTHR11644:SF2">
    <property type="entry name" value="CYTIDINE DEAMINASE"/>
    <property type="match status" value="1"/>
</dbReference>
<reference evidence="10 11" key="1">
    <citation type="submission" date="2021-06" db="EMBL/GenBank/DDBJ databases">
        <authorList>
            <person name="Sun Q."/>
            <person name="Li D."/>
        </authorList>
    </citation>
    <scope>NUCLEOTIDE SEQUENCE [LARGE SCALE GENOMIC DNA]</scope>
    <source>
        <strain evidence="10 11">MSJ-40</strain>
    </source>
</reference>
<evidence type="ECO:0000256" key="7">
    <source>
        <dbReference type="ARBA" id="ARBA00049252"/>
    </source>
</evidence>
<evidence type="ECO:0000256" key="8">
    <source>
        <dbReference type="RuleBase" id="RU364006"/>
    </source>
</evidence>
<evidence type="ECO:0000256" key="2">
    <source>
        <dbReference type="ARBA" id="ARBA00006576"/>
    </source>
</evidence>
<evidence type="ECO:0000256" key="6">
    <source>
        <dbReference type="ARBA" id="ARBA00022833"/>
    </source>
</evidence>
<dbReference type="Pfam" id="PF00383">
    <property type="entry name" value="dCMP_cyt_deam_1"/>
    <property type="match status" value="1"/>
</dbReference>
<dbReference type="PANTHER" id="PTHR11644">
    <property type="entry name" value="CYTIDINE DEAMINASE"/>
    <property type="match status" value="1"/>
</dbReference>
<keyword evidence="5 8" id="KW-0378">Hydrolase</keyword>
<keyword evidence="6 8" id="KW-0862">Zinc</keyword>
<accession>A0ABS6E5Q5</accession>
<comment type="caution">
    <text evidence="10">The sequence shown here is derived from an EMBL/GenBank/DDBJ whole genome shotgun (WGS) entry which is preliminary data.</text>
</comment>
<dbReference type="GO" id="GO:0004126">
    <property type="term" value="F:cytidine deaminase activity"/>
    <property type="evidence" value="ECO:0007669"/>
    <property type="project" value="UniProtKB-EC"/>
</dbReference>